<dbReference type="InterPro" id="IPR038765">
    <property type="entry name" value="Papain-like_cys_pep_sf"/>
</dbReference>
<dbReference type="AlphaFoldDB" id="A0A066XDX3"/>
<evidence type="ECO:0000313" key="2">
    <source>
        <dbReference type="EMBL" id="KDN67388.1"/>
    </source>
</evidence>
<dbReference type="STRING" id="1173701.A0A066XDX3"/>
<feature type="region of interest" description="Disordered" evidence="1">
    <location>
        <begin position="138"/>
        <end position="200"/>
    </location>
</feature>
<sequence>MSSQADQEAIPVEADSAPTSVAKLEASAETDITTSAVPIDPVLTTEQPPPLAHRLGTLKASQKADGRHQFPFTHQESQPKPPSTPHLNRNPPTQASIIMSDSPSRLFDTAIDESDGTSTGSLDIGSFNSFLGSAIASTPRNRKKSTNMLDAGTPHQATTLSPKKRPSSSQEDGAPAPKRHRQDAGGDGPREETTPAHAPPLHITLESLAESWHRLDKDWLDDRIVNLFISRLATASVGTVDSLILSSPTQNSRTGSQAARKVVTGFLQWLYEDEKLYVTVETKPCPAQDNTDDCGVFTVIFADLLARTNYVPLDRFPNISLCRKILQRTLLSSPHSMPPVGRLATLSDTAVLPDLVNNPFKQAVTLQKSIWDWSVKLSALLSHLHPSQTRQVLQSNRCQANATAALMGLEKLHRMHLSCLGKVLADAPYTDALARLSTLRSELDSIKASLTTAKSKDPFGISHPAHEFDDVMDSF</sequence>
<proteinExistence type="predicted"/>
<feature type="compositionally biased region" description="Basic and acidic residues" evidence="1">
    <location>
        <begin position="182"/>
        <end position="194"/>
    </location>
</feature>
<evidence type="ECO:0008006" key="4">
    <source>
        <dbReference type="Google" id="ProtNLM"/>
    </source>
</evidence>
<feature type="region of interest" description="Disordered" evidence="1">
    <location>
        <begin position="1"/>
        <end position="101"/>
    </location>
</feature>
<dbReference type="OrthoDB" id="5057644at2759"/>
<feature type="compositionally biased region" description="Polar residues" evidence="1">
    <location>
        <begin position="85"/>
        <end position="101"/>
    </location>
</feature>
<evidence type="ECO:0000256" key="1">
    <source>
        <dbReference type="SAM" id="MobiDB-lite"/>
    </source>
</evidence>
<reference evidence="3" key="1">
    <citation type="journal article" date="2014" name="Genome Announc.">
        <title>Draft genome sequence of Colletotrichum sublineola, a destructive pathogen of cultivated sorghum.</title>
        <authorList>
            <person name="Baroncelli R."/>
            <person name="Sanz-Martin J.M."/>
            <person name="Rech G.E."/>
            <person name="Sukno S.A."/>
            <person name="Thon M.R."/>
        </authorList>
    </citation>
    <scope>NUCLEOTIDE SEQUENCE [LARGE SCALE GENOMIC DNA]</scope>
    <source>
        <strain evidence="3">TX430BB</strain>
    </source>
</reference>
<gene>
    <name evidence="2" type="ORF">CSUB01_10009</name>
</gene>
<dbReference type="HOGENOM" id="CLU_574924_0_0_1"/>
<comment type="caution">
    <text evidence="2">The sequence shown here is derived from an EMBL/GenBank/DDBJ whole genome shotgun (WGS) entry which is preliminary data.</text>
</comment>
<dbReference type="EMBL" id="JMSE01000822">
    <property type="protein sequence ID" value="KDN67388.1"/>
    <property type="molecule type" value="Genomic_DNA"/>
</dbReference>
<dbReference type="Gene3D" id="3.40.395.10">
    <property type="entry name" value="Adenoviral Proteinase, Chain A"/>
    <property type="match status" value="1"/>
</dbReference>
<protein>
    <recommendedName>
        <fullName evidence="4">Ulp1 protease family protein</fullName>
    </recommendedName>
</protein>
<dbReference type="Proteomes" id="UP000027238">
    <property type="component" value="Unassembled WGS sequence"/>
</dbReference>
<dbReference type="eggNOG" id="ENOG502T5NA">
    <property type="taxonomic scope" value="Eukaryota"/>
</dbReference>
<organism evidence="2 3">
    <name type="scientific">Colletotrichum sublineola</name>
    <name type="common">Sorghum anthracnose fungus</name>
    <dbReference type="NCBI Taxonomy" id="1173701"/>
    <lineage>
        <taxon>Eukaryota</taxon>
        <taxon>Fungi</taxon>
        <taxon>Dikarya</taxon>
        <taxon>Ascomycota</taxon>
        <taxon>Pezizomycotina</taxon>
        <taxon>Sordariomycetes</taxon>
        <taxon>Hypocreomycetidae</taxon>
        <taxon>Glomerellales</taxon>
        <taxon>Glomerellaceae</taxon>
        <taxon>Colletotrichum</taxon>
        <taxon>Colletotrichum graminicola species complex</taxon>
    </lineage>
</organism>
<dbReference type="SUPFAM" id="SSF54001">
    <property type="entry name" value="Cysteine proteinases"/>
    <property type="match status" value="1"/>
</dbReference>
<feature type="compositionally biased region" description="Polar residues" evidence="1">
    <location>
        <begin position="155"/>
        <end position="171"/>
    </location>
</feature>
<evidence type="ECO:0000313" key="3">
    <source>
        <dbReference type="Proteomes" id="UP000027238"/>
    </source>
</evidence>
<accession>A0A066XDX3</accession>
<name>A0A066XDX3_COLSU</name>
<keyword evidence="3" id="KW-1185">Reference proteome</keyword>